<organism evidence="3 4">
    <name type="scientific">Schizopora paradoxa</name>
    <dbReference type="NCBI Taxonomy" id="27342"/>
    <lineage>
        <taxon>Eukaryota</taxon>
        <taxon>Fungi</taxon>
        <taxon>Dikarya</taxon>
        <taxon>Basidiomycota</taxon>
        <taxon>Agaricomycotina</taxon>
        <taxon>Agaricomycetes</taxon>
        <taxon>Hymenochaetales</taxon>
        <taxon>Schizoporaceae</taxon>
        <taxon>Schizopora</taxon>
    </lineage>
</organism>
<keyword evidence="2" id="KW-1133">Transmembrane helix</keyword>
<feature type="transmembrane region" description="Helical" evidence="2">
    <location>
        <begin position="734"/>
        <end position="767"/>
    </location>
</feature>
<evidence type="ECO:0000256" key="1">
    <source>
        <dbReference type="SAM" id="MobiDB-lite"/>
    </source>
</evidence>
<sequence>MSWEAKEAGLLWKTLNRKSSSSDVRGFQEDEVKADHGKNTLEIGEINESDSKEPHEPSISNIDEEKECESGRERARARAMEVAEVGRYIDPDFAITETYSDVCRAVAEFELGASTLRTDSTALSLCKKLVTRSAPDLFKALEDFRPRPRPDVPLSVKSRMQEWAQTREPVWQRREDAAFILNAERMRRFVSRRARLRDLTREWAKERAQALNDVSASGNENMESQEARVHGWERAKHQARLATSFELQWLEMKEKGDKDVVEMERMEYEFFLSAWNRDWARAWFLQANIGEQAVLETSAPVLKYSFERSEALHWDKEQARDRAEELGRSDAAFRSAGEDEVYTDVWLPGMTAKQGVRVAKGMASECLRDKARFQVEAQERKLLRYLKSEETLFQTLAKRQDHFYEVGSSVEWPGRIGWWEKHFKSRLWDGGFLVQLSEVRRWIREDQSENPSDWNASSRRLFEFWREDVKDWEERVDLRMLLVDEFEKTSISLLEELAKIDGSGSASEFNVFNSSNFAYEVGRQHHLADQIASMKVAMGRGNEARFSRGYKSALDVVQKALRSNELKQGLEALIKKQEHSRNSFMDFATVAIFFSSITATTIQFSFQSGDHSVPSIIVNICWFASLVLSISSATNSLLGVLVHQSPEYLRPSRSRDYHFLQGWFRFVPPTLLSMSGALFLMGLCGFTFLSTSTFTSQGKAVQIVTTALTSTNFFFLLIIFLMAFTKFLRPIISLLTQLVGLILLLTLGTIILLLYLIAMPFSLFYHFVRFRSLPQRFDDLFPFCEYLVPPLMNLLTFLTPINDYKSTGRSLWRR</sequence>
<feature type="transmembrane region" description="Helical" evidence="2">
    <location>
        <begin position="584"/>
        <end position="604"/>
    </location>
</feature>
<dbReference type="OrthoDB" id="3219854at2759"/>
<dbReference type="Proteomes" id="UP000053477">
    <property type="component" value="Unassembled WGS sequence"/>
</dbReference>
<reference evidence="3 4" key="1">
    <citation type="submission" date="2015-04" db="EMBL/GenBank/DDBJ databases">
        <title>Complete genome sequence of Schizopora paradoxa KUC8140, a cosmopolitan wood degrader in East Asia.</title>
        <authorList>
            <consortium name="DOE Joint Genome Institute"/>
            <person name="Min B."/>
            <person name="Park H."/>
            <person name="Jang Y."/>
            <person name="Kim J.-J."/>
            <person name="Kim K.H."/>
            <person name="Pangilinan J."/>
            <person name="Lipzen A."/>
            <person name="Riley R."/>
            <person name="Grigoriev I.V."/>
            <person name="Spatafora J.W."/>
            <person name="Choi I.-G."/>
        </authorList>
    </citation>
    <scope>NUCLEOTIDE SEQUENCE [LARGE SCALE GENOMIC DNA]</scope>
    <source>
        <strain evidence="3 4">KUC8140</strain>
    </source>
</reference>
<protein>
    <submittedName>
        <fullName evidence="3">Uncharacterized protein</fullName>
    </submittedName>
</protein>
<evidence type="ECO:0000256" key="2">
    <source>
        <dbReference type="SAM" id="Phobius"/>
    </source>
</evidence>
<keyword evidence="2" id="KW-0812">Transmembrane</keyword>
<accession>A0A0H2RQE7</accession>
<dbReference type="AlphaFoldDB" id="A0A0H2RQE7"/>
<feature type="transmembrane region" description="Helical" evidence="2">
    <location>
        <begin position="663"/>
        <end position="688"/>
    </location>
</feature>
<feature type="transmembrane region" description="Helical" evidence="2">
    <location>
        <begin position="616"/>
        <end position="642"/>
    </location>
</feature>
<evidence type="ECO:0000313" key="4">
    <source>
        <dbReference type="Proteomes" id="UP000053477"/>
    </source>
</evidence>
<dbReference type="InParanoid" id="A0A0H2RQE7"/>
<keyword evidence="4" id="KW-1185">Reference proteome</keyword>
<feature type="compositionally biased region" description="Basic and acidic residues" evidence="1">
    <location>
        <begin position="26"/>
        <end position="39"/>
    </location>
</feature>
<feature type="region of interest" description="Disordered" evidence="1">
    <location>
        <begin position="18"/>
        <end position="70"/>
    </location>
</feature>
<proteinExistence type="predicted"/>
<dbReference type="STRING" id="27342.A0A0H2RQE7"/>
<dbReference type="EMBL" id="KQ085994">
    <property type="protein sequence ID" value="KLO11693.1"/>
    <property type="molecule type" value="Genomic_DNA"/>
</dbReference>
<name>A0A0H2RQE7_9AGAM</name>
<keyword evidence="2" id="KW-0472">Membrane</keyword>
<evidence type="ECO:0000313" key="3">
    <source>
        <dbReference type="EMBL" id="KLO11693.1"/>
    </source>
</evidence>
<feature type="transmembrane region" description="Helical" evidence="2">
    <location>
        <begin position="700"/>
        <end position="722"/>
    </location>
</feature>
<gene>
    <name evidence="3" type="ORF">SCHPADRAFT_941841</name>
</gene>